<evidence type="ECO:0000313" key="2">
    <source>
        <dbReference type="EnsemblMetazoa" id="AFUN005952-PA"/>
    </source>
</evidence>
<feature type="compositionally biased region" description="Low complexity" evidence="1">
    <location>
        <begin position="288"/>
        <end position="300"/>
    </location>
</feature>
<feature type="region of interest" description="Disordered" evidence="1">
    <location>
        <begin position="165"/>
        <end position="190"/>
    </location>
</feature>
<dbReference type="EnsemblMetazoa" id="AFUN005952-RA">
    <property type="protein sequence ID" value="AFUN005952-PA"/>
    <property type="gene ID" value="AFUN005952"/>
</dbReference>
<proteinExistence type="predicted"/>
<sequence>MLGNGEVNMRSVSGHERAARKWVSVIKSEGRMRRSVPLVVQCLLLLIVTDRTSAISYRKDTGFVTDGMDQFVFREPSTSARDPPSGERFKPMYTHINPQVKRSGRVRFSDNPDTAPFNGGVKNNFFGTGSVASGGSSPAGSPFVHRDRDSDQFYTVGASIQFAGSGGDTITPPPPIAPVNSQQKTKRKKNKYKYVANDKIYNAGDGSEQGQFSPYATYGESQRYSYPLQGNYLTPNGARPQGAQYDPTMINYPELQKQQYPFSIGTQFPGSNYYNSQQQTVPGGGTGPYNPYQYQYPGTYASDSPYTNNPYQQGFYPPQPQQQLPSSSGFGQPPNAQSILGVLQSIFNFAPGTFGSLTPAPTRPGTAFSNPQGPASSFGGVGGQLRQALDNISENDELQCVPKLVCMMSRSSSGQGFSSYVNRGLLSTILSAVPDSSPWLKFSRAALLGYGIGANSCDAYYPKCPKDEMEILYYLNNHRGGFFRFFSNGEQGQQQQQQQYG</sequence>
<feature type="region of interest" description="Disordered" evidence="1">
    <location>
        <begin position="358"/>
        <end position="380"/>
    </location>
</feature>
<dbReference type="VEuPathDB" id="VectorBase:AFUN005952"/>
<evidence type="ECO:0000256" key="1">
    <source>
        <dbReference type="SAM" id="MobiDB-lite"/>
    </source>
</evidence>
<feature type="compositionally biased region" description="Low complexity" evidence="1">
    <location>
        <begin position="310"/>
        <end position="334"/>
    </location>
</feature>
<protein>
    <submittedName>
        <fullName evidence="2">Uncharacterized protein</fullName>
    </submittedName>
</protein>
<dbReference type="AlphaFoldDB" id="A0A182RI87"/>
<name>A0A182RI87_ANOFN</name>
<organism evidence="2">
    <name type="scientific">Anopheles funestus</name>
    <name type="common">African malaria mosquito</name>
    <dbReference type="NCBI Taxonomy" id="62324"/>
    <lineage>
        <taxon>Eukaryota</taxon>
        <taxon>Metazoa</taxon>
        <taxon>Ecdysozoa</taxon>
        <taxon>Arthropoda</taxon>
        <taxon>Hexapoda</taxon>
        <taxon>Insecta</taxon>
        <taxon>Pterygota</taxon>
        <taxon>Neoptera</taxon>
        <taxon>Endopterygota</taxon>
        <taxon>Diptera</taxon>
        <taxon>Nematocera</taxon>
        <taxon>Culicoidea</taxon>
        <taxon>Culicidae</taxon>
        <taxon>Anophelinae</taxon>
        <taxon>Anopheles</taxon>
    </lineage>
</organism>
<feature type="region of interest" description="Disordered" evidence="1">
    <location>
        <begin position="268"/>
        <end position="335"/>
    </location>
</feature>
<dbReference type="VEuPathDB" id="VectorBase:AFUN2_008711"/>
<dbReference type="STRING" id="62324.A0A182RI87"/>
<reference evidence="2" key="1">
    <citation type="submission" date="2020-05" db="UniProtKB">
        <authorList>
            <consortium name="EnsemblMetazoa"/>
        </authorList>
    </citation>
    <scope>IDENTIFICATION</scope>
    <source>
        <strain evidence="2">FUMOZ</strain>
    </source>
</reference>
<accession>A0A182RI87</accession>